<dbReference type="EC" id="1.1.1.47" evidence="4"/>
<dbReference type="GO" id="GO:0047936">
    <property type="term" value="F:glucose 1-dehydrogenase [NAD(P)+] activity"/>
    <property type="evidence" value="ECO:0007669"/>
    <property type="project" value="UniProtKB-EC"/>
</dbReference>
<dbReference type="NCBIfam" id="NF005559">
    <property type="entry name" value="PRK07231.1"/>
    <property type="match status" value="1"/>
</dbReference>
<dbReference type="InterPro" id="IPR002347">
    <property type="entry name" value="SDR_fam"/>
</dbReference>
<evidence type="ECO:0000259" key="3">
    <source>
        <dbReference type="SMART" id="SM00822"/>
    </source>
</evidence>
<evidence type="ECO:0000313" key="4">
    <source>
        <dbReference type="EMBL" id="RUL61539.1"/>
    </source>
</evidence>
<name>A0A3S0RR00_9GAMM</name>
<evidence type="ECO:0000313" key="5">
    <source>
        <dbReference type="Proteomes" id="UP000267077"/>
    </source>
</evidence>
<dbReference type="SMART" id="SM00822">
    <property type="entry name" value="PKS_KR"/>
    <property type="match status" value="1"/>
</dbReference>
<dbReference type="PRINTS" id="PR00081">
    <property type="entry name" value="GDHRDH"/>
</dbReference>
<keyword evidence="5" id="KW-1185">Reference proteome</keyword>
<dbReference type="EMBL" id="RYZR01000008">
    <property type="protein sequence ID" value="RUL61539.1"/>
    <property type="molecule type" value="Genomic_DNA"/>
</dbReference>
<dbReference type="OrthoDB" id="9803333at2"/>
<keyword evidence="2 4" id="KW-0560">Oxidoreductase</keyword>
<dbReference type="InterPro" id="IPR057326">
    <property type="entry name" value="KR_dom"/>
</dbReference>
<proteinExistence type="inferred from homology"/>
<dbReference type="Gene3D" id="3.40.50.720">
    <property type="entry name" value="NAD(P)-binding Rossmann-like Domain"/>
    <property type="match status" value="1"/>
</dbReference>
<dbReference type="Pfam" id="PF13561">
    <property type="entry name" value="adh_short_C2"/>
    <property type="match status" value="1"/>
</dbReference>
<comment type="caution">
    <text evidence="4">The sequence shown here is derived from an EMBL/GenBank/DDBJ whole genome shotgun (WGS) entry which is preliminary data.</text>
</comment>
<dbReference type="Proteomes" id="UP000267077">
    <property type="component" value="Unassembled WGS sequence"/>
</dbReference>
<dbReference type="SUPFAM" id="SSF51735">
    <property type="entry name" value="NAD(P)-binding Rossmann-fold domains"/>
    <property type="match status" value="1"/>
</dbReference>
<evidence type="ECO:0000256" key="2">
    <source>
        <dbReference type="ARBA" id="ARBA00023002"/>
    </source>
</evidence>
<dbReference type="PANTHER" id="PTHR43639:SF1">
    <property type="entry name" value="SHORT-CHAIN DEHYDROGENASE_REDUCTASE FAMILY PROTEIN"/>
    <property type="match status" value="1"/>
</dbReference>
<reference evidence="4 5" key="1">
    <citation type="submission" date="2018-12" db="EMBL/GenBank/DDBJ databases">
        <title>Dyella dinghuensis sp. nov. DHOA06 and Dyella choica sp. nov. 4M-K27, isolated from forest soil.</title>
        <authorList>
            <person name="Qiu L.-H."/>
            <person name="Gao Z.-H."/>
        </authorList>
    </citation>
    <scope>NUCLEOTIDE SEQUENCE [LARGE SCALE GENOMIC DNA]</scope>
    <source>
        <strain evidence="4 5">DHOA06</strain>
    </source>
</reference>
<dbReference type="PANTHER" id="PTHR43639">
    <property type="entry name" value="OXIDOREDUCTASE, SHORT-CHAIN DEHYDROGENASE/REDUCTASE FAMILY (AFU_ORTHOLOGUE AFUA_5G02870)"/>
    <property type="match status" value="1"/>
</dbReference>
<evidence type="ECO:0000256" key="1">
    <source>
        <dbReference type="ARBA" id="ARBA00006484"/>
    </source>
</evidence>
<gene>
    <name evidence="4" type="ORF">EKH79_18075</name>
</gene>
<accession>A0A3S0RR00</accession>
<dbReference type="FunFam" id="3.40.50.720:FF:000084">
    <property type="entry name" value="Short-chain dehydrogenase reductase"/>
    <property type="match status" value="1"/>
</dbReference>
<dbReference type="RefSeq" id="WP_126675247.1">
    <property type="nucleotide sequence ID" value="NZ_RYZR01000008.1"/>
</dbReference>
<feature type="domain" description="Ketoreductase" evidence="3">
    <location>
        <begin position="7"/>
        <end position="186"/>
    </location>
</feature>
<sequence>MDRLIGKVAVVTGGSRGIGAVVASTLASQGAAVAIVYKSNAEQAQAVVDKIATAGGSAVSFAADVTDRSAVDSVIEAIVKRFGHIDILVNNAGIFESSPFGNIDAALVQRVFSANMDSVLNMTQACVPHFPASGGRIVNVSTNLIYSPRPGTSIYSASKAAVSVLTHAFAKELGARGITVNAVAPSMTDTDMAAATPEARRQQVIANTPAGRIGVPADIADVIAFLASDESRWITGRTLLTDGGLTDAL</sequence>
<dbReference type="InterPro" id="IPR036291">
    <property type="entry name" value="NAD(P)-bd_dom_sf"/>
</dbReference>
<organism evidence="4 5">
    <name type="scientific">Dyella dinghuensis</name>
    <dbReference type="NCBI Taxonomy" id="1920169"/>
    <lineage>
        <taxon>Bacteria</taxon>
        <taxon>Pseudomonadati</taxon>
        <taxon>Pseudomonadota</taxon>
        <taxon>Gammaproteobacteria</taxon>
        <taxon>Lysobacterales</taxon>
        <taxon>Rhodanobacteraceae</taxon>
        <taxon>Dyella</taxon>
    </lineage>
</organism>
<protein>
    <submittedName>
        <fullName evidence="4">Glucose 1-dehydrogenase</fullName>
        <ecNumber evidence="4">1.1.1.47</ecNumber>
    </submittedName>
</protein>
<comment type="similarity">
    <text evidence="1">Belongs to the short-chain dehydrogenases/reductases (SDR) family.</text>
</comment>
<dbReference type="PRINTS" id="PR00080">
    <property type="entry name" value="SDRFAMILY"/>
</dbReference>
<dbReference type="AlphaFoldDB" id="A0A3S0RR00"/>